<dbReference type="Pfam" id="PF00756">
    <property type="entry name" value="Esterase"/>
    <property type="match status" value="1"/>
</dbReference>
<evidence type="ECO:0000313" key="1">
    <source>
        <dbReference type="EMBL" id="HJE48964.1"/>
    </source>
</evidence>
<reference evidence="2 3" key="1">
    <citation type="submission" date="2017-05" db="EMBL/GenBank/DDBJ databases">
        <title>Lactobacillus johnsonii from commercial turkeys.</title>
        <authorList>
            <person name="Johnson T.J."/>
            <person name="Youmans B."/>
        </authorList>
    </citation>
    <scope>NUCLEOTIDE SEQUENCE [LARGE SCALE GENOMIC DNA]</scope>
    <source>
        <strain evidence="2 3">UMNLJ114</strain>
    </source>
</reference>
<protein>
    <submittedName>
        <fullName evidence="2">Esterase</fullName>
    </submittedName>
    <submittedName>
        <fullName evidence="1">Prolyl oligopeptidase family serine peptidase</fullName>
    </submittedName>
</protein>
<dbReference type="InterPro" id="IPR050583">
    <property type="entry name" value="Mycobacterial_A85_antigen"/>
</dbReference>
<proteinExistence type="predicted"/>
<dbReference type="Proteomes" id="UP000732527">
    <property type="component" value="Unassembled WGS sequence"/>
</dbReference>
<dbReference type="EMBL" id="DYYQ01000013">
    <property type="protein sequence ID" value="HJE48964.1"/>
    <property type="molecule type" value="Genomic_DNA"/>
</dbReference>
<evidence type="ECO:0000313" key="3">
    <source>
        <dbReference type="Proteomes" id="UP000216008"/>
    </source>
</evidence>
<gene>
    <name evidence="2" type="ORF">A3Q24_02160</name>
    <name evidence="1" type="ORF">K8V69_02095</name>
</gene>
<dbReference type="Proteomes" id="UP000216008">
    <property type="component" value="Unassembled WGS sequence"/>
</dbReference>
<dbReference type="InterPro" id="IPR029058">
    <property type="entry name" value="AB_hydrolase_fold"/>
</dbReference>
<dbReference type="EMBL" id="NIBD01000010">
    <property type="protein sequence ID" value="PAB56442.1"/>
    <property type="molecule type" value="Genomic_DNA"/>
</dbReference>
<evidence type="ECO:0000313" key="2">
    <source>
        <dbReference type="EMBL" id="PAB56442.1"/>
    </source>
</evidence>
<comment type="caution">
    <text evidence="2">The sequence shown here is derived from an EMBL/GenBank/DDBJ whole genome shotgun (WGS) entry which is preliminary data.</text>
</comment>
<sequence length="257" mass="29842">MSNLISSTLYSPSLKLDWNYDIYLHNQSNNKEKYPLLLMLHGLYGNHTNFLDSNRINSKPLLDKLIKKSHKNMIVVFVDGFNSFYIDSLYGLKLETAIIHDLLPYLFKHYPLKHNIGIGGISMGGYGAARLVLKYPSLFSAAFLISPAVWQIEHIPASIRNSIHTFQDKKHSWSTNFYNEIYPANYLLPASQKIKFYIQTSKKDEIVCDEDVIEFAQQISNNKNQLHVRIDSFGAHNWKYWQYAIVPAYTWMIDQLN</sequence>
<dbReference type="Gene3D" id="3.40.50.1820">
    <property type="entry name" value="alpha/beta hydrolase"/>
    <property type="match status" value="1"/>
</dbReference>
<dbReference type="SUPFAM" id="SSF53474">
    <property type="entry name" value="alpha/beta-Hydrolases"/>
    <property type="match status" value="1"/>
</dbReference>
<accession>A0A1Z1N9P6</accession>
<dbReference type="InterPro" id="IPR000801">
    <property type="entry name" value="Esterase-like"/>
</dbReference>
<dbReference type="PANTHER" id="PTHR48098">
    <property type="entry name" value="ENTEROCHELIN ESTERASE-RELATED"/>
    <property type="match status" value="1"/>
</dbReference>
<name>A0A1Z1N9P6_LACJH</name>
<dbReference type="PANTHER" id="PTHR48098:SF1">
    <property type="entry name" value="DIACYLGLYCEROL ACYLTRANSFERASE_MYCOLYLTRANSFERASE AG85A"/>
    <property type="match status" value="1"/>
</dbReference>
<reference evidence="1" key="2">
    <citation type="journal article" date="2021" name="PeerJ">
        <title>Extensive microbial diversity within the chicken gut microbiome revealed by metagenomics and culture.</title>
        <authorList>
            <person name="Gilroy R."/>
            <person name="Ravi A."/>
            <person name="Getino M."/>
            <person name="Pursley I."/>
            <person name="Horton D.L."/>
            <person name="Alikhan N.F."/>
            <person name="Baker D."/>
            <person name="Gharbi K."/>
            <person name="Hall N."/>
            <person name="Watson M."/>
            <person name="Adriaenssens E.M."/>
            <person name="Foster-Nyarko E."/>
            <person name="Jarju S."/>
            <person name="Secka A."/>
            <person name="Antonio M."/>
            <person name="Oren A."/>
            <person name="Chaudhuri R.R."/>
            <person name="La Ragione R."/>
            <person name="Hildebrand F."/>
            <person name="Pallen M.J."/>
        </authorList>
    </citation>
    <scope>NUCLEOTIDE SEQUENCE</scope>
    <source>
        <strain evidence="1">CHK192-2623</strain>
    </source>
</reference>
<dbReference type="RefSeq" id="WP_012846802.1">
    <property type="nucleotide sequence ID" value="NZ_CP021703.1"/>
</dbReference>
<organism evidence="2 3">
    <name type="scientific">Lactobacillus johnsonii</name>
    <dbReference type="NCBI Taxonomy" id="33959"/>
    <lineage>
        <taxon>Bacteria</taxon>
        <taxon>Bacillati</taxon>
        <taxon>Bacillota</taxon>
        <taxon>Bacilli</taxon>
        <taxon>Lactobacillales</taxon>
        <taxon>Lactobacillaceae</taxon>
        <taxon>Lactobacillus</taxon>
    </lineage>
</organism>
<reference evidence="1" key="3">
    <citation type="submission" date="2021-09" db="EMBL/GenBank/DDBJ databases">
        <authorList>
            <person name="Gilroy R."/>
        </authorList>
    </citation>
    <scope>NUCLEOTIDE SEQUENCE</scope>
    <source>
        <strain evidence="1">CHK192-2623</strain>
    </source>
</reference>
<dbReference type="AlphaFoldDB" id="A0A1Z1N9P6"/>